<feature type="chain" id="PRO_5015522462" evidence="1">
    <location>
        <begin position="23"/>
        <end position="238"/>
    </location>
</feature>
<reference evidence="2 3" key="1">
    <citation type="submission" date="2016-12" db="EMBL/GenBank/DDBJ databases">
        <title>Diversity of luminous bacteria.</title>
        <authorList>
            <person name="Yoshizawa S."/>
            <person name="Kogure K."/>
        </authorList>
    </citation>
    <scope>NUCLEOTIDE SEQUENCE [LARGE SCALE GENOMIC DNA]</scope>
    <source>
        <strain evidence="2 3">LC1-200</strain>
    </source>
</reference>
<protein>
    <submittedName>
        <fullName evidence="2">Oxidative stress defense protein</fullName>
    </submittedName>
</protein>
<dbReference type="EMBL" id="MSCJ01000001">
    <property type="protein sequence ID" value="PQJ67855.1"/>
    <property type="molecule type" value="Genomic_DNA"/>
</dbReference>
<evidence type="ECO:0000313" key="3">
    <source>
        <dbReference type="Proteomes" id="UP000238730"/>
    </source>
</evidence>
<dbReference type="NCBIfam" id="NF008299">
    <property type="entry name" value="PRK11087.1"/>
    <property type="match status" value="1"/>
</dbReference>
<dbReference type="OrthoDB" id="5985609at2"/>
<evidence type="ECO:0000256" key="1">
    <source>
        <dbReference type="SAM" id="SignalP"/>
    </source>
</evidence>
<dbReference type="PANTHER" id="PTHR34387">
    <property type="entry name" value="SLR1258 PROTEIN"/>
    <property type="match status" value="1"/>
</dbReference>
<dbReference type="PANTHER" id="PTHR34387:SF1">
    <property type="entry name" value="PERIPLASMIC IMMUNOGENIC PROTEIN"/>
    <property type="match status" value="1"/>
</dbReference>
<dbReference type="GO" id="GO:0006974">
    <property type="term" value="P:DNA damage response"/>
    <property type="evidence" value="ECO:0007669"/>
    <property type="project" value="TreeGrafter"/>
</dbReference>
<feature type="signal peptide" evidence="1">
    <location>
        <begin position="1"/>
        <end position="22"/>
    </location>
</feature>
<dbReference type="AlphaFoldDB" id="A0A2S7W0Y2"/>
<dbReference type="InterPro" id="IPR052022">
    <property type="entry name" value="26kDa_periplasmic_antigen"/>
</dbReference>
<sequence>MKKHLLAILLSTSALISTGAVAADLSFPHLETTGRGEVVVKPDMAAFSVDVVATKPTASEAKQAADQAVAKFIERLTKAGVERKNINSANISLSAQYRYPKDQAPEFTGFKATRNVVVTVYKLENLNTYLDGALGDGINQINNITLKVKDQKKYQDEARQAAIANAKEVAASLAKGFGDKVEGVWQIDYNTNDRPMPYGMRSAPMMYAADANSAVNQSYSDNNIVISDSVNVIFKLAK</sequence>
<gene>
    <name evidence="2" type="ORF">BTO08_10920</name>
</gene>
<evidence type="ECO:0000313" key="2">
    <source>
        <dbReference type="EMBL" id="PQJ67855.1"/>
    </source>
</evidence>
<dbReference type="Gene3D" id="3.30.110.170">
    <property type="entry name" value="Protein of unknown function (DUF541), domain 1"/>
    <property type="match status" value="1"/>
</dbReference>
<comment type="caution">
    <text evidence="2">The sequence shown here is derived from an EMBL/GenBank/DDBJ whole genome shotgun (WGS) entry which is preliminary data.</text>
</comment>
<accession>A0A2S7W0Y2</accession>
<dbReference type="Proteomes" id="UP000238730">
    <property type="component" value="Unassembled WGS sequence"/>
</dbReference>
<organism evidence="2 3">
    <name type="scientific">Photobacterium angustum</name>
    <dbReference type="NCBI Taxonomy" id="661"/>
    <lineage>
        <taxon>Bacteria</taxon>
        <taxon>Pseudomonadati</taxon>
        <taxon>Pseudomonadota</taxon>
        <taxon>Gammaproteobacteria</taxon>
        <taxon>Vibrionales</taxon>
        <taxon>Vibrionaceae</taxon>
        <taxon>Photobacterium</taxon>
    </lineage>
</organism>
<name>A0A2S7W0Y2_PHOAN</name>
<proteinExistence type="predicted"/>
<dbReference type="InterPro" id="IPR007497">
    <property type="entry name" value="SIMPL/DUF541"/>
</dbReference>
<keyword evidence="1" id="KW-0732">Signal</keyword>
<dbReference type="Gene3D" id="3.30.70.2970">
    <property type="entry name" value="Protein of unknown function (DUF541), domain 2"/>
    <property type="match status" value="1"/>
</dbReference>
<dbReference type="RefSeq" id="WP_105060948.1">
    <property type="nucleotide sequence ID" value="NZ_MSCJ01000001.1"/>
</dbReference>
<dbReference type="Pfam" id="PF04402">
    <property type="entry name" value="SIMPL"/>
    <property type="match status" value="1"/>
</dbReference>